<feature type="chain" id="PRO_5038551585" description="Lipoprotein" evidence="1">
    <location>
        <begin position="35"/>
        <end position="151"/>
    </location>
</feature>
<evidence type="ECO:0000313" key="2">
    <source>
        <dbReference type="EMBL" id="SHN45127.1"/>
    </source>
</evidence>
<evidence type="ECO:0000256" key="1">
    <source>
        <dbReference type="SAM" id="SignalP"/>
    </source>
</evidence>
<reference evidence="2 3" key="1">
    <citation type="submission" date="2016-11" db="EMBL/GenBank/DDBJ databases">
        <authorList>
            <person name="Jaros S."/>
            <person name="Januszkiewicz K."/>
            <person name="Wedrychowicz H."/>
        </authorList>
    </citation>
    <scope>NUCLEOTIDE SEQUENCE [LARGE SCALE GENOMIC DNA]</scope>
    <source>
        <strain evidence="2 3">DSM 46144</strain>
    </source>
</reference>
<dbReference type="EMBL" id="FRCS01000011">
    <property type="protein sequence ID" value="SHN45127.1"/>
    <property type="molecule type" value="Genomic_DNA"/>
</dbReference>
<feature type="signal peptide" evidence="1">
    <location>
        <begin position="1"/>
        <end position="34"/>
    </location>
</feature>
<keyword evidence="3" id="KW-1185">Reference proteome</keyword>
<evidence type="ECO:0008006" key="4">
    <source>
        <dbReference type="Google" id="ProtNLM"/>
    </source>
</evidence>
<dbReference type="AlphaFoldDB" id="A0A1M7RFR4"/>
<proteinExistence type="predicted"/>
<dbReference type="Proteomes" id="UP000184440">
    <property type="component" value="Unassembled WGS sequence"/>
</dbReference>
<gene>
    <name evidence="2" type="ORF">SAMN05443668_111151</name>
</gene>
<accession>A0A1M7RFR4</accession>
<name>A0A1M7RFR4_9ACTN</name>
<protein>
    <recommendedName>
        <fullName evidence="4">Lipoprotein</fullName>
    </recommendedName>
</protein>
<organism evidence="2 3">
    <name type="scientific">Cryptosporangium aurantiacum</name>
    <dbReference type="NCBI Taxonomy" id="134849"/>
    <lineage>
        <taxon>Bacteria</taxon>
        <taxon>Bacillati</taxon>
        <taxon>Actinomycetota</taxon>
        <taxon>Actinomycetes</taxon>
        <taxon>Cryptosporangiales</taxon>
        <taxon>Cryptosporangiaceae</taxon>
        <taxon>Cryptosporangium</taxon>
    </lineage>
</organism>
<evidence type="ECO:0000313" key="3">
    <source>
        <dbReference type="Proteomes" id="UP000184440"/>
    </source>
</evidence>
<sequence>MGRARPGILPGMARIPGLLAAAAALTVLFVGGCAGDTGDGADAKPAVCESFAAAQLTADHIRDANVSENGLSQVRPLLTQLREQLTQLVADAKAQYATQADAIRTAVDGLTTSVETALAAPSATNLTAVRDSVGQLRESVDGLRDAISGTC</sequence>
<keyword evidence="1" id="KW-0732">Signal</keyword>
<dbReference type="PROSITE" id="PS51257">
    <property type="entry name" value="PROKAR_LIPOPROTEIN"/>
    <property type="match status" value="1"/>
</dbReference>